<dbReference type="AlphaFoldDB" id="A0ABD0SFQ3"/>
<gene>
    <name evidence="11" type="ORF">ABMA28_009507</name>
</gene>
<dbReference type="SUPFAM" id="SSF103473">
    <property type="entry name" value="MFS general substrate transporter"/>
    <property type="match status" value="1"/>
</dbReference>
<feature type="transmembrane region" description="Helical" evidence="9">
    <location>
        <begin position="362"/>
        <end position="386"/>
    </location>
</feature>
<dbReference type="Gene3D" id="1.20.1250.20">
    <property type="entry name" value="MFS general substrate transporter like domains"/>
    <property type="match status" value="1"/>
</dbReference>
<keyword evidence="4" id="KW-0762">Sugar transport</keyword>
<dbReference type="EMBL" id="JBEDNZ010000023">
    <property type="protein sequence ID" value="KAL0812129.1"/>
    <property type="molecule type" value="Genomic_DNA"/>
</dbReference>
<comment type="subcellular location">
    <subcellularLocation>
        <location evidence="1">Cell membrane</location>
        <topology evidence="1">Multi-pass membrane protein</topology>
    </subcellularLocation>
</comment>
<feature type="transmembrane region" description="Helical" evidence="9">
    <location>
        <begin position="9"/>
        <end position="26"/>
    </location>
</feature>
<feature type="transmembrane region" description="Helical" evidence="9">
    <location>
        <begin position="398"/>
        <end position="418"/>
    </location>
</feature>
<evidence type="ECO:0000256" key="2">
    <source>
        <dbReference type="ARBA" id="ARBA00022448"/>
    </source>
</evidence>
<dbReference type="FunFam" id="1.20.1250.20:FF:000218">
    <property type="entry name" value="facilitated trehalose transporter Tret1"/>
    <property type="match status" value="1"/>
</dbReference>
<comment type="caution">
    <text evidence="11">The sequence shown here is derived from an EMBL/GenBank/DDBJ whole genome shotgun (WGS) entry which is preliminary data.</text>
</comment>
<organism evidence="11 12">
    <name type="scientific">Loxostege sticticalis</name>
    <name type="common">Beet webworm moth</name>
    <dbReference type="NCBI Taxonomy" id="481309"/>
    <lineage>
        <taxon>Eukaryota</taxon>
        <taxon>Metazoa</taxon>
        <taxon>Ecdysozoa</taxon>
        <taxon>Arthropoda</taxon>
        <taxon>Hexapoda</taxon>
        <taxon>Insecta</taxon>
        <taxon>Pterygota</taxon>
        <taxon>Neoptera</taxon>
        <taxon>Endopterygota</taxon>
        <taxon>Lepidoptera</taxon>
        <taxon>Glossata</taxon>
        <taxon>Ditrysia</taxon>
        <taxon>Pyraloidea</taxon>
        <taxon>Crambidae</taxon>
        <taxon>Pyraustinae</taxon>
        <taxon>Loxostege</taxon>
    </lineage>
</organism>
<dbReference type="InterPro" id="IPR036259">
    <property type="entry name" value="MFS_trans_sf"/>
</dbReference>
<evidence type="ECO:0000256" key="3">
    <source>
        <dbReference type="ARBA" id="ARBA00022475"/>
    </source>
</evidence>
<dbReference type="PROSITE" id="PS00216">
    <property type="entry name" value="SUGAR_TRANSPORT_1"/>
    <property type="match status" value="1"/>
</dbReference>
<feature type="domain" description="Major facilitator superfamily (MFS) profile" evidence="10">
    <location>
        <begin position="1"/>
        <end position="453"/>
    </location>
</feature>
<evidence type="ECO:0000313" key="11">
    <source>
        <dbReference type="EMBL" id="KAL0812129.1"/>
    </source>
</evidence>
<keyword evidence="2" id="KW-0813">Transport</keyword>
<evidence type="ECO:0000256" key="8">
    <source>
        <dbReference type="SAM" id="MobiDB-lite"/>
    </source>
</evidence>
<feature type="compositionally biased region" description="Basic and acidic residues" evidence="8">
    <location>
        <begin position="237"/>
        <end position="247"/>
    </location>
</feature>
<dbReference type="InterPro" id="IPR005828">
    <property type="entry name" value="MFS_sugar_transport-like"/>
</dbReference>
<evidence type="ECO:0000256" key="1">
    <source>
        <dbReference type="ARBA" id="ARBA00004651"/>
    </source>
</evidence>
<evidence type="ECO:0000256" key="9">
    <source>
        <dbReference type="SAM" id="Phobius"/>
    </source>
</evidence>
<feature type="transmembrane region" description="Helical" evidence="9">
    <location>
        <begin position="50"/>
        <end position="72"/>
    </location>
</feature>
<dbReference type="InterPro" id="IPR005829">
    <property type="entry name" value="Sugar_transporter_CS"/>
</dbReference>
<keyword evidence="5 9" id="KW-0812">Transmembrane</keyword>
<evidence type="ECO:0000259" key="10">
    <source>
        <dbReference type="PROSITE" id="PS50850"/>
    </source>
</evidence>
<accession>A0ABD0SFQ3</accession>
<evidence type="ECO:0000256" key="7">
    <source>
        <dbReference type="ARBA" id="ARBA00023136"/>
    </source>
</evidence>
<feature type="transmembrane region" description="Helical" evidence="9">
    <location>
        <begin position="137"/>
        <end position="155"/>
    </location>
</feature>
<protein>
    <recommendedName>
        <fullName evidence="10">Major facilitator superfamily (MFS) profile domain-containing protein</fullName>
    </recommendedName>
</protein>
<feature type="transmembrane region" description="Helical" evidence="9">
    <location>
        <begin position="269"/>
        <end position="292"/>
    </location>
</feature>
<keyword evidence="7 9" id="KW-0472">Membrane</keyword>
<name>A0ABD0SFQ3_LOXSC</name>
<keyword evidence="3" id="KW-1003">Cell membrane</keyword>
<dbReference type="InterPro" id="IPR050549">
    <property type="entry name" value="MFS_Trehalose_Transporter"/>
</dbReference>
<dbReference type="Pfam" id="PF00083">
    <property type="entry name" value="Sugar_tr"/>
    <property type="match status" value="1"/>
</dbReference>
<feature type="transmembrane region" description="Helical" evidence="9">
    <location>
        <begin position="335"/>
        <end position="356"/>
    </location>
</feature>
<dbReference type="PROSITE" id="PS50850">
    <property type="entry name" value="MFS"/>
    <property type="match status" value="1"/>
</dbReference>
<proteinExistence type="predicted"/>
<evidence type="ECO:0000256" key="4">
    <source>
        <dbReference type="ARBA" id="ARBA00022597"/>
    </source>
</evidence>
<feature type="transmembrane region" description="Helical" evidence="9">
    <location>
        <begin position="430"/>
        <end position="449"/>
    </location>
</feature>
<dbReference type="GO" id="GO:0005886">
    <property type="term" value="C:plasma membrane"/>
    <property type="evidence" value="ECO:0007669"/>
    <property type="project" value="UniProtKB-SubCell"/>
</dbReference>
<dbReference type="PANTHER" id="PTHR48021">
    <property type="match status" value="1"/>
</dbReference>
<feature type="region of interest" description="Disordered" evidence="8">
    <location>
        <begin position="225"/>
        <end position="247"/>
    </location>
</feature>
<dbReference type="Proteomes" id="UP001549921">
    <property type="component" value="Unassembled WGS sequence"/>
</dbReference>
<sequence>MGEAYVQQWTFTVCFLCFNMGIMYTWPSSTLMIFSSANTTLHRTMTEGEIALLGSLSSVGALISTPIAGIALDKIGRRKCSIVANLMPVLGWAMIAFSNRVELVLSSIFVAGLAGAAFIINSVYISEICHESLRGTMTAAMMVFYGVGMLVQYIMGGFLSYSAAVYTNLTLTTLAVLLNCILKESPLYLLSKGMDKEAAIALSFFRQEKPDSKLVQEELNNIRRTLNPDLDDDESPEETKLQTEKQEKKVEEKLSTFQFIKKSRSTRKAIIVTLTLMTASMFQGLPVVQVYAEPLFKEAVPVMSATVSSIIFAVVTVVTGFVGAFLTDAAGRKPLMMYGSIGSAVCSLLLGTQIHLDWGPNWLTAVVIYLFCVVYTLGAGTVPYVLTAEVFLPEVKSFVAMLVVEWTWLCNFLILLIFNPLVSAIGLGPIFYLFAAVCVLTAVYTLFYLPETKGLTVDAIQPLFVTKKKKQIV</sequence>
<feature type="transmembrane region" description="Helical" evidence="9">
    <location>
        <begin position="103"/>
        <end position="125"/>
    </location>
</feature>
<keyword evidence="6 9" id="KW-1133">Transmembrane helix</keyword>
<reference evidence="11 12" key="1">
    <citation type="submission" date="2024-06" db="EMBL/GenBank/DDBJ databases">
        <title>A chromosome-level genome assembly of beet webworm, Loxostege sticticalis.</title>
        <authorList>
            <person name="Zhang Y."/>
        </authorList>
    </citation>
    <scope>NUCLEOTIDE SEQUENCE [LARGE SCALE GENOMIC DNA]</scope>
    <source>
        <strain evidence="11">AQ028</strain>
        <tissue evidence="11">Male pupae</tissue>
    </source>
</reference>
<feature type="transmembrane region" description="Helical" evidence="9">
    <location>
        <begin position="304"/>
        <end position="326"/>
    </location>
</feature>
<evidence type="ECO:0000256" key="6">
    <source>
        <dbReference type="ARBA" id="ARBA00022989"/>
    </source>
</evidence>
<dbReference type="PANTHER" id="PTHR48021:SF1">
    <property type="entry name" value="GH07001P-RELATED"/>
    <property type="match status" value="1"/>
</dbReference>
<evidence type="ECO:0000313" key="12">
    <source>
        <dbReference type="Proteomes" id="UP001549921"/>
    </source>
</evidence>
<evidence type="ECO:0000256" key="5">
    <source>
        <dbReference type="ARBA" id="ARBA00022692"/>
    </source>
</evidence>
<dbReference type="InterPro" id="IPR020846">
    <property type="entry name" value="MFS_dom"/>
</dbReference>